<protein>
    <submittedName>
        <fullName evidence="2">Uncharacterized protein</fullName>
    </submittedName>
</protein>
<dbReference type="EMBL" id="JABAHT010000632">
    <property type="protein sequence ID" value="KAF4653332.1"/>
    <property type="molecule type" value="Genomic_DNA"/>
</dbReference>
<reference evidence="2 3" key="1">
    <citation type="submission" date="2020-04" db="EMBL/GenBank/DDBJ databases">
        <title>Perkinsus olseni comparative genomics.</title>
        <authorList>
            <person name="Bogema D.R."/>
        </authorList>
    </citation>
    <scope>NUCLEOTIDE SEQUENCE [LARGE SCALE GENOMIC DNA]</scope>
    <source>
        <strain evidence="2">ATCC PRA-179</strain>
    </source>
</reference>
<evidence type="ECO:0000256" key="1">
    <source>
        <dbReference type="SAM" id="SignalP"/>
    </source>
</evidence>
<accession>A0A7J6L2F0</accession>
<sequence length="241" mass="26449">MLTKQHTIILVSSTAVALLSNLPLGNAALGTIASHDGYPLLSNMTLYESVFRRAQCFYGDYYGEPGSSFHLRVLKNGIRTGMVHCPETQHWAAFDVDYSGCRTIYSYSPSTYQTGKLPYFFRRNAPPHSTGLDPLRELPWADERAMGSLAAAAQRIRQHGGVPLVFVNDHMADGDKDMLFASEILEGICNAAVKAVRGEYPSYEELCAEYHGIAEEAVGAVGAVGEDGWVVEEGKKVYHPK</sequence>
<keyword evidence="1" id="KW-0732">Signal</keyword>
<organism evidence="2 3">
    <name type="scientific">Perkinsus olseni</name>
    <name type="common">Perkinsus atlanticus</name>
    <dbReference type="NCBI Taxonomy" id="32597"/>
    <lineage>
        <taxon>Eukaryota</taxon>
        <taxon>Sar</taxon>
        <taxon>Alveolata</taxon>
        <taxon>Perkinsozoa</taxon>
        <taxon>Perkinsea</taxon>
        <taxon>Perkinsida</taxon>
        <taxon>Perkinsidae</taxon>
        <taxon>Perkinsus</taxon>
    </lineage>
</organism>
<gene>
    <name evidence="2" type="ORF">FOZ61_009061</name>
</gene>
<dbReference type="OrthoDB" id="10322827at2759"/>
<feature type="chain" id="PRO_5029650766" evidence="1">
    <location>
        <begin position="28"/>
        <end position="241"/>
    </location>
</feature>
<evidence type="ECO:0000313" key="2">
    <source>
        <dbReference type="EMBL" id="KAF4653332.1"/>
    </source>
</evidence>
<name>A0A7J6L2F0_PEROL</name>
<evidence type="ECO:0000313" key="3">
    <source>
        <dbReference type="Proteomes" id="UP000570595"/>
    </source>
</evidence>
<proteinExistence type="predicted"/>
<dbReference type="Proteomes" id="UP000570595">
    <property type="component" value="Unassembled WGS sequence"/>
</dbReference>
<dbReference type="AlphaFoldDB" id="A0A7J6L2F0"/>
<feature type="signal peptide" evidence="1">
    <location>
        <begin position="1"/>
        <end position="27"/>
    </location>
</feature>
<comment type="caution">
    <text evidence="2">The sequence shown here is derived from an EMBL/GenBank/DDBJ whole genome shotgun (WGS) entry which is preliminary data.</text>
</comment>